<evidence type="ECO:0008006" key="4">
    <source>
        <dbReference type="Google" id="ProtNLM"/>
    </source>
</evidence>
<dbReference type="RefSeq" id="WP_013383855.1">
    <property type="nucleotide sequence ID" value="NC_017384.1"/>
</dbReference>
<evidence type="ECO:0000313" key="2">
    <source>
        <dbReference type="EMBL" id="AEM40406.1"/>
    </source>
</evidence>
<feature type="transmembrane region" description="Helical" evidence="1">
    <location>
        <begin position="43"/>
        <end position="62"/>
    </location>
</feature>
<dbReference type="HOGENOM" id="CLU_161370_0_0_5"/>
<accession>F9Y3P2</accession>
<dbReference type="EMBL" id="CP002018">
    <property type="protein sequence ID" value="AEM40406.1"/>
    <property type="molecule type" value="Genomic_DNA"/>
</dbReference>
<organism evidence="2 3">
    <name type="scientific">Ketogulonicigenium vulgare (strain WSH-001)</name>
    <dbReference type="NCBI Taxonomy" id="759362"/>
    <lineage>
        <taxon>Bacteria</taxon>
        <taxon>Pseudomonadati</taxon>
        <taxon>Pseudomonadota</taxon>
        <taxon>Alphaproteobacteria</taxon>
        <taxon>Rhodobacterales</taxon>
        <taxon>Roseobacteraceae</taxon>
        <taxon>Ketogulonicigenium</taxon>
    </lineage>
</organism>
<feature type="transmembrane region" description="Helical" evidence="1">
    <location>
        <begin position="12"/>
        <end position="31"/>
    </location>
</feature>
<keyword evidence="1" id="KW-0812">Transmembrane</keyword>
<name>F9Y3P2_KETVW</name>
<gene>
    <name evidence="2" type="ordered locus">KVU_0568</name>
</gene>
<keyword evidence="3" id="KW-1185">Reference proteome</keyword>
<feature type="transmembrane region" description="Helical" evidence="1">
    <location>
        <begin position="68"/>
        <end position="87"/>
    </location>
</feature>
<evidence type="ECO:0000256" key="1">
    <source>
        <dbReference type="SAM" id="Phobius"/>
    </source>
</evidence>
<evidence type="ECO:0000313" key="3">
    <source>
        <dbReference type="Proteomes" id="UP000000692"/>
    </source>
</evidence>
<dbReference type="OrthoDB" id="8448982at2"/>
<dbReference type="Proteomes" id="UP000000692">
    <property type="component" value="Chromosome"/>
</dbReference>
<keyword evidence="1" id="KW-0472">Membrane</keyword>
<dbReference type="eggNOG" id="ENOG5032PX9">
    <property type="taxonomic scope" value="Bacteria"/>
</dbReference>
<dbReference type="KEGG" id="kvl:KVU_0568"/>
<proteinExistence type="predicted"/>
<protein>
    <recommendedName>
        <fullName evidence="4">Protoporphyrinogen IX oxidase</fullName>
    </recommendedName>
</protein>
<sequence length="126" mass="14142">MGFFVFLHSATSYLGFLWTLFWVGGILFGAGDIARFPTMYRKCIYLPMMVLTGLSAVFGIIVTLFGPWLMWVFPWVGFAGIAVHNILGAKSRRALYAMQTGTALKFAAIQLLVLIIVLILMIWKPF</sequence>
<feature type="transmembrane region" description="Helical" evidence="1">
    <location>
        <begin position="103"/>
        <end position="123"/>
    </location>
</feature>
<reference evidence="2 3" key="1">
    <citation type="journal article" date="2011" name="J. Bacteriol.">
        <title>Complete genome sequence of the industrial strain Ketogulonicigenium vulgare WSH-001.</title>
        <authorList>
            <person name="Liu L."/>
            <person name="Li Y."/>
            <person name="Zhang J."/>
            <person name="Zhou Z."/>
            <person name="Liu J."/>
            <person name="Li X."/>
            <person name="Zhou J."/>
            <person name="Du G."/>
            <person name="Wang L."/>
            <person name="Chen J."/>
        </authorList>
    </citation>
    <scope>NUCLEOTIDE SEQUENCE [LARGE SCALE GENOMIC DNA]</scope>
    <source>
        <strain evidence="2 3">WSH-001</strain>
    </source>
</reference>
<dbReference type="AlphaFoldDB" id="F9Y3P2"/>
<keyword evidence="1" id="KW-1133">Transmembrane helix</keyword>